<dbReference type="KEGG" id="ipo:Ilyop_2879"/>
<dbReference type="AlphaFoldDB" id="E3HE14"/>
<dbReference type="InterPro" id="IPR010235">
    <property type="entry name" value="HepT"/>
</dbReference>
<dbReference type="Pfam" id="PF18765">
    <property type="entry name" value="Polbeta"/>
    <property type="match status" value="1"/>
</dbReference>
<name>E3HE14_ILYPC</name>
<dbReference type="InterPro" id="IPR041633">
    <property type="entry name" value="Polbeta"/>
</dbReference>
<protein>
    <submittedName>
        <fullName evidence="2">Nucleotidyltransferase substrate binding protein, HI0074 family</fullName>
    </submittedName>
</protein>
<dbReference type="Pfam" id="PF08780">
    <property type="entry name" value="NTase_sub_bind"/>
    <property type="match status" value="1"/>
</dbReference>
<dbReference type="eggNOG" id="COG1669">
    <property type="taxonomic scope" value="Bacteria"/>
</dbReference>
<gene>
    <name evidence="2" type="ordered locus">Ilyop_2879</name>
</gene>
<dbReference type="Gene3D" id="3.30.460.10">
    <property type="entry name" value="Beta Polymerase, domain 2"/>
    <property type="match status" value="1"/>
</dbReference>
<accession>E3HE14</accession>
<keyword evidence="2" id="KW-0614">Plasmid</keyword>
<keyword evidence="3" id="KW-1185">Reference proteome</keyword>
<dbReference type="RefSeq" id="WP_013389278.1">
    <property type="nucleotide sequence ID" value="NC_014634.1"/>
</dbReference>
<organism evidence="2 3">
    <name type="scientific">Ilyobacter polytropus (strain ATCC 51220 / DSM 2926 / LMG 16218 / CuHBu1)</name>
    <dbReference type="NCBI Taxonomy" id="572544"/>
    <lineage>
        <taxon>Bacteria</taxon>
        <taxon>Fusobacteriati</taxon>
        <taxon>Fusobacteriota</taxon>
        <taxon>Fusobacteriia</taxon>
        <taxon>Fusobacteriales</taxon>
        <taxon>Fusobacteriaceae</taxon>
        <taxon>Ilyobacter</taxon>
    </lineage>
</organism>
<dbReference type="SUPFAM" id="SSF81593">
    <property type="entry name" value="Nucleotidyltransferase substrate binding subunit/domain"/>
    <property type="match status" value="1"/>
</dbReference>
<dbReference type="InterPro" id="IPR043519">
    <property type="entry name" value="NT_sf"/>
</dbReference>
<dbReference type="NCBIfam" id="TIGR01987">
    <property type="entry name" value="HI0074"/>
    <property type="match status" value="1"/>
</dbReference>
<dbReference type="Proteomes" id="UP000006875">
    <property type="component" value="Plasmid pILYOP02"/>
</dbReference>
<reference evidence="2 3" key="1">
    <citation type="journal article" date="2010" name="Stand. Genomic Sci.">
        <title>Complete genome sequence of Ilyobacter polytropus type strain (CuHbu1).</title>
        <authorList>
            <person name="Sikorski J."/>
            <person name="Chertkov O."/>
            <person name="Lapidus A."/>
            <person name="Nolan M."/>
            <person name="Lucas S."/>
            <person name="Del Rio T.G."/>
            <person name="Tice H."/>
            <person name="Cheng J.F."/>
            <person name="Tapia R."/>
            <person name="Han C."/>
            <person name="Goodwin L."/>
            <person name="Pitluck S."/>
            <person name="Liolios K."/>
            <person name="Ivanova N."/>
            <person name="Mavromatis K."/>
            <person name="Mikhailova N."/>
            <person name="Pati A."/>
            <person name="Chen A."/>
            <person name="Palaniappan K."/>
            <person name="Land M."/>
            <person name="Hauser L."/>
            <person name="Chang Y.J."/>
            <person name="Jeffries C.D."/>
            <person name="Brambilla E."/>
            <person name="Yasawong M."/>
            <person name="Rohde M."/>
            <person name="Pukall R."/>
            <person name="Spring S."/>
            <person name="Goker M."/>
            <person name="Woyke T."/>
            <person name="Bristow J."/>
            <person name="Eisen J.A."/>
            <person name="Markowitz V."/>
            <person name="Hugenholtz P."/>
            <person name="Kyrpides N.C."/>
            <person name="Klenk H.P."/>
        </authorList>
    </citation>
    <scope>NUCLEOTIDE SEQUENCE [LARGE SCALE GENOMIC DNA]</scope>
    <source>
        <strain evidence="3">ATCC 51220 / DSM 2926 / LMG 16218 / CuHBu1</strain>
        <plasmid evidence="3">pILYOP02</plasmid>
    </source>
</reference>
<dbReference type="Gene3D" id="1.20.120.330">
    <property type="entry name" value="Nucleotidyltransferases domain 2"/>
    <property type="match status" value="1"/>
</dbReference>
<dbReference type="OrthoDB" id="9810452at2"/>
<dbReference type="SUPFAM" id="SSF81301">
    <property type="entry name" value="Nucleotidyltransferase"/>
    <property type="match status" value="1"/>
</dbReference>
<dbReference type="CDD" id="cd05403">
    <property type="entry name" value="NT_KNTase_like"/>
    <property type="match status" value="1"/>
</dbReference>
<geneLocation type="plasmid" evidence="2 3">
    <name>pILYOP02</name>
</geneLocation>
<evidence type="ECO:0000259" key="1">
    <source>
        <dbReference type="Pfam" id="PF18765"/>
    </source>
</evidence>
<evidence type="ECO:0000313" key="2">
    <source>
        <dbReference type="EMBL" id="ADO84626.1"/>
    </source>
</evidence>
<evidence type="ECO:0000313" key="3">
    <source>
        <dbReference type="Proteomes" id="UP000006875"/>
    </source>
</evidence>
<feature type="domain" description="Polymerase beta nucleotidyltransferase" evidence="1">
    <location>
        <begin position="11"/>
        <end position="99"/>
    </location>
</feature>
<sequence length="236" mass="28167">MYGLTEKEFYQIITVLNAYSKDIEWVKIFESRSRDDYKKTSDIDLAISFKEDRLLEIKSDFYNTQLPYMVDIIDYNKNTNKNLESLIDKEGQIIFLTDNKGSIVTNESKLKYKLSNFEKVLSKLDDSLKKDPNLDDLYLDGTIQRFEFVFELSWKLMKGYLEYNGIEVNSPRESFRQAFKNSILDNATDWIKMMEDRNRTSHTYNLDTAWEIYGKIKSDYIYLFKKFYELIKSKII</sequence>
<proteinExistence type="predicted"/>
<dbReference type="HOGENOM" id="CLU_102512_0_0_0"/>
<dbReference type="EMBL" id="CP002283">
    <property type="protein sequence ID" value="ADO84626.1"/>
    <property type="molecule type" value="Genomic_DNA"/>
</dbReference>